<comment type="caution">
    <text evidence="1">The sequence shown here is derived from an EMBL/GenBank/DDBJ whole genome shotgun (WGS) entry which is preliminary data.</text>
</comment>
<dbReference type="Proteomes" id="UP000195440">
    <property type="component" value="Unassembled WGS sequence"/>
</dbReference>
<reference evidence="1 2" key="1">
    <citation type="journal article" date="2017" name="Syst. Appl. Microbiol.">
        <title>Pseudomonas caspiana sp. nov., a citrus pathogen in the Pseudomonas syringae phylogenetic group.</title>
        <authorList>
            <person name="Busquets A."/>
            <person name="Gomila M."/>
            <person name="Beiki F."/>
            <person name="Mulet M."/>
            <person name="Rahimian H."/>
            <person name="Garcia-Valdes E."/>
            <person name="Lalucat J."/>
        </authorList>
    </citation>
    <scope>NUCLEOTIDE SEQUENCE [LARGE SCALE GENOMIC DNA]</scope>
    <source>
        <strain evidence="1 2">FBF102</strain>
    </source>
</reference>
<dbReference type="AlphaFoldDB" id="A0A1Y3P7R7"/>
<evidence type="ECO:0000313" key="1">
    <source>
        <dbReference type="EMBL" id="OUM75865.1"/>
    </source>
</evidence>
<dbReference type="EMBL" id="LOHF01000001">
    <property type="protein sequence ID" value="OUM75865.1"/>
    <property type="molecule type" value="Genomic_DNA"/>
</dbReference>
<accession>A0A1Y3P7R7</accession>
<keyword evidence="2" id="KW-1185">Reference proteome</keyword>
<gene>
    <name evidence="1" type="ORF">AUC60_01845</name>
</gene>
<sequence>MVSLNPFRLVKNKRDFIGNLTGEAQNRALTPLQWDYVLENHVIGKGNTGTSMLIGTSDAIALFSACRTHRLKKNELLYSRRWKAERACLDVKCAPSSSPFFENALSKMKAEGARRTK</sequence>
<name>A0A1Y3P7R7_9PSED</name>
<protein>
    <submittedName>
        <fullName evidence="1">Uncharacterized protein</fullName>
    </submittedName>
</protein>
<proteinExistence type="predicted"/>
<organism evidence="1 2">
    <name type="scientific">Pseudomonas caspiana</name>
    <dbReference type="NCBI Taxonomy" id="1451454"/>
    <lineage>
        <taxon>Bacteria</taxon>
        <taxon>Pseudomonadati</taxon>
        <taxon>Pseudomonadota</taxon>
        <taxon>Gammaproteobacteria</taxon>
        <taxon>Pseudomonadales</taxon>
        <taxon>Pseudomonadaceae</taxon>
        <taxon>Pseudomonas</taxon>
    </lineage>
</organism>
<evidence type="ECO:0000313" key="2">
    <source>
        <dbReference type="Proteomes" id="UP000195440"/>
    </source>
</evidence>